<name>A0A3M0L247_HIRRU</name>
<dbReference type="AlphaFoldDB" id="A0A3M0L247"/>
<dbReference type="EMBL" id="QRBI01000106">
    <property type="protein sequence ID" value="RMC13367.1"/>
    <property type="molecule type" value="Genomic_DNA"/>
</dbReference>
<protein>
    <submittedName>
        <fullName evidence="2">Uncharacterized protein</fullName>
    </submittedName>
</protein>
<sequence length="79" mass="9882">MISTKKRREEKKKRREEKRREEKRRERREKRREREEKRERREEMTCIVSSKTLMTKVVFEPFLLFHEDALPIYGCPVGT</sequence>
<dbReference type="Proteomes" id="UP000269221">
    <property type="component" value="Unassembled WGS sequence"/>
</dbReference>
<feature type="compositionally biased region" description="Basic and acidic residues" evidence="1">
    <location>
        <begin position="32"/>
        <end position="43"/>
    </location>
</feature>
<feature type="region of interest" description="Disordered" evidence="1">
    <location>
        <begin position="1"/>
        <end position="43"/>
    </location>
</feature>
<organism evidence="2 3">
    <name type="scientific">Hirundo rustica rustica</name>
    <dbReference type="NCBI Taxonomy" id="333673"/>
    <lineage>
        <taxon>Eukaryota</taxon>
        <taxon>Metazoa</taxon>
        <taxon>Chordata</taxon>
        <taxon>Craniata</taxon>
        <taxon>Vertebrata</taxon>
        <taxon>Euteleostomi</taxon>
        <taxon>Archelosauria</taxon>
        <taxon>Archosauria</taxon>
        <taxon>Dinosauria</taxon>
        <taxon>Saurischia</taxon>
        <taxon>Theropoda</taxon>
        <taxon>Coelurosauria</taxon>
        <taxon>Aves</taxon>
        <taxon>Neognathae</taxon>
        <taxon>Neoaves</taxon>
        <taxon>Telluraves</taxon>
        <taxon>Australaves</taxon>
        <taxon>Passeriformes</taxon>
        <taxon>Sylvioidea</taxon>
        <taxon>Hirundinidae</taxon>
        <taxon>Hirundo</taxon>
    </lineage>
</organism>
<reference evidence="2 3" key="1">
    <citation type="submission" date="2018-07" db="EMBL/GenBank/DDBJ databases">
        <title>A high quality draft genome assembly of the barn swallow (H. rustica rustica).</title>
        <authorList>
            <person name="Formenti G."/>
            <person name="Chiara M."/>
            <person name="Poveda L."/>
            <person name="Francoijs K.-J."/>
            <person name="Bonisoli-Alquati A."/>
            <person name="Canova L."/>
            <person name="Gianfranceschi L."/>
            <person name="Horner D.S."/>
            <person name="Saino N."/>
        </authorList>
    </citation>
    <scope>NUCLEOTIDE SEQUENCE [LARGE SCALE GENOMIC DNA]</scope>
    <source>
        <strain evidence="2">Chelidonia</strain>
        <tissue evidence="2">Blood</tissue>
    </source>
</reference>
<comment type="caution">
    <text evidence="2">The sequence shown here is derived from an EMBL/GenBank/DDBJ whole genome shotgun (WGS) entry which is preliminary data.</text>
</comment>
<proteinExistence type="predicted"/>
<evidence type="ECO:0000313" key="2">
    <source>
        <dbReference type="EMBL" id="RMC13367.1"/>
    </source>
</evidence>
<evidence type="ECO:0000256" key="1">
    <source>
        <dbReference type="SAM" id="MobiDB-lite"/>
    </source>
</evidence>
<gene>
    <name evidence="2" type="ORF">DUI87_10902</name>
</gene>
<evidence type="ECO:0000313" key="3">
    <source>
        <dbReference type="Proteomes" id="UP000269221"/>
    </source>
</evidence>
<keyword evidence="3" id="KW-1185">Reference proteome</keyword>
<accession>A0A3M0L247</accession>
<feature type="compositionally biased region" description="Basic residues" evidence="1">
    <location>
        <begin position="1"/>
        <end position="17"/>
    </location>
</feature>